<dbReference type="Proteomes" id="UP000593571">
    <property type="component" value="Unassembled WGS sequence"/>
</dbReference>
<dbReference type="SMART" id="SM00705">
    <property type="entry name" value="THEG"/>
    <property type="match status" value="7"/>
</dbReference>
<evidence type="ECO:0000313" key="3">
    <source>
        <dbReference type="EMBL" id="KAF6432587.1"/>
    </source>
</evidence>
<organism evidence="3 4">
    <name type="scientific">Rousettus aegyptiacus</name>
    <name type="common">Egyptian fruit bat</name>
    <name type="synonym">Pteropus aegyptiacus</name>
    <dbReference type="NCBI Taxonomy" id="9407"/>
    <lineage>
        <taxon>Eukaryota</taxon>
        <taxon>Metazoa</taxon>
        <taxon>Chordata</taxon>
        <taxon>Craniata</taxon>
        <taxon>Vertebrata</taxon>
        <taxon>Euteleostomi</taxon>
        <taxon>Mammalia</taxon>
        <taxon>Eutheria</taxon>
        <taxon>Laurasiatheria</taxon>
        <taxon>Chiroptera</taxon>
        <taxon>Yinpterochiroptera</taxon>
        <taxon>Pteropodoidea</taxon>
        <taxon>Pteropodidae</taxon>
        <taxon>Rousettinae</taxon>
        <taxon>Rousettus</taxon>
    </lineage>
</organism>
<evidence type="ECO:0000256" key="1">
    <source>
        <dbReference type="ARBA" id="ARBA00022737"/>
    </source>
</evidence>
<dbReference type="EMBL" id="JACASE010000010">
    <property type="protein sequence ID" value="KAF6432587.1"/>
    <property type="molecule type" value="Genomic_DNA"/>
</dbReference>
<dbReference type="PANTHER" id="PTHR15901">
    <property type="entry name" value="TESTICULAR HAPLOID EXPRESSED GENE PROTEIN"/>
    <property type="match status" value="1"/>
</dbReference>
<name>A0A7J8EAS9_ROUAE</name>
<protein>
    <submittedName>
        <fullName evidence="3">Theg spermatid protein like</fullName>
    </submittedName>
</protein>
<gene>
    <name evidence="3" type="ORF">HJG63_019183</name>
</gene>
<accession>A0A7J8EAS9</accession>
<keyword evidence="1" id="KW-0677">Repeat</keyword>
<dbReference type="PANTHER" id="PTHR15901:SF15">
    <property type="entry name" value="TESTICULAR HAPLOID EXPRESSED GENE PROTEIN-LIKE"/>
    <property type="match status" value="1"/>
</dbReference>
<dbReference type="InterPro" id="IPR042401">
    <property type="entry name" value="SPMAP2-like"/>
</dbReference>
<dbReference type="InterPro" id="IPR006623">
    <property type="entry name" value="THEG"/>
</dbReference>
<evidence type="ECO:0000313" key="4">
    <source>
        <dbReference type="Proteomes" id="UP000593571"/>
    </source>
</evidence>
<dbReference type="Pfam" id="PF14912">
    <property type="entry name" value="THEG"/>
    <property type="match status" value="4"/>
</dbReference>
<sequence length="435" mass="49566">MEKQEFTGSSELSDGHDTTGTSALSEALLTPLVPRILNVRDKPLEPYKHYERCRPSDPHTPYVHYEPYRSYEISELHASHAAGKLLTSREHHGYRAPRKLYKPREAELFPSAKVMTAPSLVTRITPRIPLSTLTDPGPCVFIRKCFFSRKRIQDLSRPKKQLGTPDRKLFWGNQDPICPISRGALNAQLTKRLEDLAQPKEVSHRYVPNRAQYYYSCGRGSVIWEIPSPALLRKISKRIQKLAQPNRIKKEHIINRSSSDYLKKDSLKISDPSPRILRLSIAKGTDPNYLPPKSIENRVSISAQTAVTPPRIVDLAHPRLKIEGLCYPRETYDKPIRPISHAALFAEPNLRIVALAKAKPLHQDYLPAYDSYRPVSYAAMHSEASPRIQELANPSTRTPVRIIYYDPEVFKVKPAALKAQCSQRIQKLAEPLRRN</sequence>
<keyword evidence="4" id="KW-1185">Reference proteome</keyword>
<comment type="caution">
    <text evidence="3">The sequence shown here is derived from an EMBL/GenBank/DDBJ whole genome shotgun (WGS) entry which is preliminary data.</text>
</comment>
<reference evidence="3 4" key="1">
    <citation type="journal article" date="2020" name="Nature">
        <title>Six reference-quality genomes reveal evolution of bat adaptations.</title>
        <authorList>
            <person name="Jebb D."/>
            <person name="Huang Z."/>
            <person name="Pippel M."/>
            <person name="Hughes G.M."/>
            <person name="Lavrichenko K."/>
            <person name="Devanna P."/>
            <person name="Winkler S."/>
            <person name="Jermiin L.S."/>
            <person name="Skirmuntt E.C."/>
            <person name="Katzourakis A."/>
            <person name="Burkitt-Gray L."/>
            <person name="Ray D.A."/>
            <person name="Sullivan K.A.M."/>
            <person name="Roscito J.G."/>
            <person name="Kirilenko B.M."/>
            <person name="Davalos L.M."/>
            <person name="Corthals A.P."/>
            <person name="Power M.L."/>
            <person name="Jones G."/>
            <person name="Ransome R.D."/>
            <person name="Dechmann D.K.N."/>
            <person name="Locatelli A.G."/>
            <person name="Puechmaille S.J."/>
            <person name="Fedrigo O."/>
            <person name="Jarvis E.D."/>
            <person name="Hiller M."/>
            <person name="Vernes S.C."/>
            <person name="Myers E.W."/>
            <person name="Teeling E.C."/>
        </authorList>
    </citation>
    <scope>NUCLEOTIDE SEQUENCE [LARGE SCALE GENOMIC DNA]</scope>
    <source>
        <strain evidence="3">MRouAeg1</strain>
        <tissue evidence="3">Muscle</tissue>
    </source>
</reference>
<proteinExistence type="predicted"/>
<feature type="region of interest" description="Disordered" evidence="2">
    <location>
        <begin position="1"/>
        <end position="21"/>
    </location>
</feature>
<evidence type="ECO:0000256" key="2">
    <source>
        <dbReference type="SAM" id="MobiDB-lite"/>
    </source>
</evidence>
<dbReference type="AlphaFoldDB" id="A0A7J8EAS9"/>